<dbReference type="EMBL" id="BKCP01004761">
    <property type="protein sequence ID" value="GER33651.1"/>
    <property type="molecule type" value="Genomic_DNA"/>
</dbReference>
<dbReference type="Proteomes" id="UP000325081">
    <property type="component" value="Unassembled WGS sequence"/>
</dbReference>
<evidence type="ECO:0000313" key="2">
    <source>
        <dbReference type="Proteomes" id="UP000325081"/>
    </source>
</evidence>
<accession>A0A5A7PM19</accession>
<keyword evidence="2" id="KW-1185">Reference proteome</keyword>
<protein>
    <submittedName>
        <fullName evidence="1">Structural maintenance of chromosomes (SMC)family protein</fullName>
    </submittedName>
</protein>
<dbReference type="OrthoDB" id="927979at2759"/>
<organism evidence="1 2">
    <name type="scientific">Striga asiatica</name>
    <name type="common">Asiatic witchweed</name>
    <name type="synonym">Buchnera asiatica</name>
    <dbReference type="NCBI Taxonomy" id="4170"/>
    <lineage>
        <taxon>Eukaryota</taxon>
        <taxon>Viridiplantae</taxon>
        <taxon>Streptophyta</taxon>
        <taxon>Embryophyta</taxon>
        <taxon>Tracheophyta</taxon>
        <taxon>Spermatophyta</taxon>
        <taxon>Magnoliopsida</taxon>
        <taxon>eudicotyledons</taxon>
        <taxon>Gunneridae</taxon>
        <taxon>Pentapetalae</taxon>
        <taxon>asterids</taxon>
        <taxon>lamiids</taxon>
        <taxon>Lamiales</taxon>
        <taxon>Orobanchaceae</taxon>
        <taxon>Buchnereae</taxon>
        <taxon>Striga</taxon>
    </lineage>
</organism>
<reference evidence="2" key="1">
    <citation type="journal article" date="2019" name="Curr. Biol.">
        <title>Genome Sequence of Striga asiatica Provides Insight into the Evolution of Plant Parasitism.</title>
        <authorList>
            <person name="Yoshida S."/>
            <person name="Kim S."/>
            <person name="Wafula E.K."/>
            <person name="Tanskanen J."/>
            <person name="Kim Y.M."/>
            <person name="Honaas L."/>
            <person name="Yang Z."/>
            <person name="Spallek T."/>
            <person name="Conn C.E."/>
            <person name="Ichihashi Y."/>
            <person name="Cheong K."/>
            <person name="Cui S."/>
            <person name="Der J.P."/>
            <person name="Gundlach H."/>
            <person name="Jiao Y."/>
            <person name="Hori C."/>
            <person name="Ishida J.K."/>
            <person name="Kasahara H."/>
            <person name="Kiba T."/>
            <person name="Kim M.S."/>
            <person name="Koo N."/>
            <person name="Laohavisit A."/>
            <person name="Lee Y.H."/>
            <person name="Lumba S."/>
            <person name="McCourt P."/>
            <person name="Mortimer J.C."/>
            <person name="Mutuku J.M."/>
            <person name="Nomura T."/>
            <person name="Sasaki-Sekimoto Y."/>
            <person name="Seto Y."/>
            <person name="Wang Y."/>
            <person name="Wakatake T."/>
            <person name="Sakakibara H."/>
            <person name="Demura T."/>
            <person name="Yamaguchi S."/>
            <person name="Yoneyama K."/>
            <person name="Manabe R.I."/>
            <person name="Nelson D.C."/>
            <person name="Schulman A.H."/>
            <person name="Timko M.P."/>
            <person name="dePamphilis C.W."/>
            <person name="Choi D."/>
            <person name="Shirasu K."/>
        </authorList>
    </citation>
    <scope>NUCLEOTIDE SEQUENCE [LARGE SCALE GENOMIC DNA]</scope>
    <source>
        <strain evidence="2">cv. UVA1</strain>
    </source>
</reference>
<sequence length="171" mass="20062">MDRMTSLENIARGFQLEGWTELEEKVCYRLFFQLCAETDDIDKAPVLSSLWFEISRQLSDLMQKKFTWMKVREKIYCLQGHYREFLRFLTIPGVRVHEDGGLVSVNREECRRRGNYNLLPFYFCNFFSSVDKHVGSPIHDLPLPMDPLFNVDGNEDLMDEESDVDSCVDSV</sequence>
<evidence type="ECO:0000313" key="1">
    <source>
        <dbReference type="EMBL" id="GER33651.1"/>
    </source>
</evidence>
<proteinExistence type="predicted"/>
<dbReference type="AlphaFoldDB" id="A0A5A7PM19"/>
<gene>
    <name evidence="1" type="ORF">STAS_09805</name>
</gene>
<name>A0A5A7PM19_STRAF</name>
<comment type="caution">
    <text evidence="1">The sequence shown here is derived from an EMBL/GenBank/DDBJ whole genome shotgun (WGS) entry which is preliminary data.</text>
</comment>